<reference evidence="3" key="1">
    <citation type="submission" date="2024-07" db="EMBL/GenBank/DDBJ databases">
        <title>Two chromosome-level genome assemblies of Korean endemic species Abeliophyllum distichum and Forsythia ovata (Oleaceae).</title>
        <authorList>
            <person name="Jang H."/>
        </authorList>
    </citation>
    <scope>NUCLEOTIDE SEQUENCE [LARGE SCALE GENOMIC DNA]</scope>
</reference>
<gene>
    <name evidence="2" type="ORF">Adt_12352</name>
</gene>
<evidence type="ECO:0000256" key="1">
    <source>
        <dbReference type="SAM" id="MobiDB-lite"/>
    </source>
</evidence>
<organism evidence="2 3">
    <name type="scientific">Abeliophyllum distichum</name>
    <dbReference type="NCBI Taxonomy" id="126358"/>
    <lineage>
        <taxon>Eukaryota</taxon>
        <taxon>Viridiplantae</taxon>
        <taxon>Streptophyta</taxon>
        <taxon>Embryophyta</taxon>
        <taxon>Tracheophyta</taxon>
        <taxon>Spermatophyta</taxon>
        <taxon>Magnoliopsida</taxon>
        <taxon>eudicotyledons</taxon>
        <taxon>Gunneridae</taxon>
        <taxon>Pentapetalae</taxon>
        <taxon>asterids</taxon>
        <taxon>lamiids</taxon>
        <taxon>Lamiales</taxon>
        <taxon>Oleaceae</taxon>
        <taxon>Forsythieae</taxon>
        <taxon>Abeliophyllum</taxon>
    </lineage>
</organism>
<protein>
    <submittedName>
        <fullName evidence="2">Uncharacterized protein</fullName>
    </submittedName>
</protein>
<sequence length="160" mass="18214">MLNNMNTVHSGHRPMALPYGMILTKIFQQFEVSFYDEVVLNPKLTLKRMRIFEEDGQWVANTKEFDDESGPSTLSFDCGKEMVEDEDAPQPRPRSHRSSSSTSGFSFTKDHYNLRIDSLTSTVEGLFHTVENLQQSINDMTSLLQALHFCLDAVLPPPEN</sequence>
<dbReference type="Proteomes" id="UP001604336">
    <property type="component" value="Unassembled WGS sequence"/>
</dbReference>
<evidence type="ECO:0000313" key="3">
    <source>
        <dbReference type="Proteomes" id="UP001604336"/>
    </source>
</evidence>
<accession>A0ABD1USA3</accession>
<name>A0ABD1USA3_9LAMI</name>
<proteinExistence type="predicted"/>
<dbReference type="EMBL" id="JBFOLK010000003">
    <property type="protein sequence ID" value="KAL2527298.1"/>
    <property type="molecule type" value="Genomic_DNA"/>
</dbReference>
<keyword evidence="3" id="KW-1185">Reference proteome</keyword>
<comment type="caution">
    <text evidence="2">The sequence shown here is derived from an EMBL/GenBank/DDBJ whole genome shotgun (WGS) entry which is preliminary data.</text>
</comment>
<dbReference type="AlphaFoldDB" id="A0ABD1USA3"/>
<feature type="region of interest" description="Disordered" evidence="1">
    <location>
        <begin position="62"/>
        <end position="104"/>
    </location>
</feature>
<evidence type="ECO:0000313" key="2">
    <source>
        <dbReference type="EMBL" id="KAL2527298.1"/>
    </source>
</evidence>